<dbReference type="GO" id="GO:0016740">
    <property type="term" value="F:transferase activity"/>
    <property type="evidence" value="ECO:0007669"/>
    <property type="project" value="UniProtKB-KW"/>
</dbReference>
<evidence type="ECO:0000256" key="2">
    <source>
        <dbReference type="SAM" id="MobiDB-lite"/>
    </source>
</evidence>
<dbReference type="InterPro" id="IPR011989">
    <property type="entry name" value="ARM-like"/>
</dbReference>
<dbReference type="InterPro" id="IPR010309">
    <property type="entry name" value="E3_Ub_ligase_DUF908"/>
</dbReference>
<evidence type="ECO:0008006" key="6">
    <source>
        <dbReference type="Google" id="ProtNLM"/>
    </source>
</evidence>
<feature type="region of interest" description="Disordered" evidence="2">
    <location>
        <begin position="697"/>
        <end position="755"/>
    </location>
</feature>
<reference evidence="5" key="1">
    <citation type="journal article" date="2008" name="Nature">
        <title>The amphioxus genome and the evolution of the chordate karyotype.</title>
        <authorList>
            <consortium name="US DOE Joint Genome Institute (JGI-PGF)"/>
            <person name="Putnam N.H."/>
            <person name="Butts T."/>
            <person name="Ferrier D.E.K."/>
            <person name="Furlong R.F."/>
            <person name="Hellsten U."/>
            <person name="Kawashima T."/>
            <person name="Robinson-Rechavi M."/>
            <person name="Shoguchi E."/>
            <person name="Terry A."/>
            <person name="Yu J.-K."/>
            <person name="Benito-Gutierrez E.L."/>
            <person name="Dubchak I."/>
            <person name="Garcia-Fernandez J."/>
            <person name="Gibson-Brown J.J."/>
            <person name="Grigoriev I.V."/>
            <person name="Horton A.C."/>
            <person name="de Jong P.J."/>
            <person name="Jurka J."/>
            <person name="Kapitonov V.V."/>
            <person name="Kohara Y."/>
            <person name="Kuroki Y."/>
            <person name="Lindquist E."/>
            <person name="Lucas S."/>
            <person name="Osoegawa K."/>
            <person name="Pennacchio L.A."/>
            <person name="Salamov A.A."/>
            <person name="Satou Y."/>
            <person name="Sauka-Spengler T."/>
            <person name="Schmutz J."/>
            <person name="Shin-I T."/>
            <person name="Toyoda A."/>
            <person name="Bronner-Fraser M."/>
            <person name="Fujiyama A."/>
            <person name="Holland L.Z."/>
            <person name="Holland P.W.H."/>
            <person name="Satoh N."/>
            <person name="Rokhsar D.S."/>
        </authorList>
    </citation>
    <scope>NUCLEOTIDE SEQUENCE [LARGE SCALE GENOMIC DNA]</scope>
    <source>
        <strain evidence="5">S238N-H82</strain>
        <tissue evidence="5">Testes</tissue>
    </source>
</reference>
<dbReference type="eggNOG" id="KOG0939">
    <property type="taxonomic scope" value="Eukaryota"/>
</dbReference>
<feature type="region of interest" description="Disordered" evidence="2">
    <location>
        <begin position="972"/>
        <end position="1015"/>
    </location>
</feature>
<sequence length="1297" mass="144064">MKIDRTKLKKTVSEVPADCKALIEHLKTVPLEELPGVLDSIKTWNYGKCELVHWIDVLDRFDTVLEEACLTPPGAEWTLPIDRPDMAQLKERLLKVLQFTALLIEHSFSRHLYNSMEARGFHVTRLLSSSDMGLVLPVLNLLYVFSKRSNFITRLAAEKRQTLLGRLQHLAESWGGKENGFGLAECCQDLPFTSYPASATTLHFEFYTEVSDEKTTSGKKPVNTVQCIHIENVDKVAQSPAEIMENLLKVYNVPKDKQMLLFTHIRLAYCFSDYRLRLQCVQARLQALSVLVYSAALQDNANTLLYNGLIEELVDVLQLNDTRLTEIKAASLRTLTAIIHLERNPKLGNIIDATGAASYHGFLPVLVRSCIHAMTDPNESPFPQPFATALFSFLYHLASYEAGGEALVSCGMMESLLKVINWLGDDQDNIIFVTRAVRVVDLITNLDMTSFQTHSGLSCFINRLEHEVEICRKECPFVITPIISAEDGEEEEERPEEENREGEQCFPQRAALMKSMLNFLKKAIPDPAFSDSIRHVMDGSLPVSLKHIISNAEYYGPSLFLLATDVVTVYVFQEPSLLSSLQDNGLTDVVLHALLIKDVPATREVLSALPNVFSALCLNQRGLQAFVRCRPFDKLFKVLLSEAYLPAMRRRRSSDTLGRDFSNFLLSILQTKRHSTFPPQLLEQVCAMGQDAKFICTKPDTKATPNNQSPRQPVLEETYSEDEEEEDDVSSTTSQTSASKGQAPELQETKVPGTEEARTPIPLLDYVLNVMKFVESILSNNTTDDHCREFVTQKGLVPLLDILGLPNLPIDFPTSPACQAVAGVCKSILTLAHEPQVLKQGLLKLNEVLEALEPLYQPLDPPGGSVLLRELANSAANPDAVLSSRDTPLLHAMAAAHSYILMFVHVCRVGQTDIRSMSVSHWGSDLGQNVLKGLSRLYQSLVWESTVLLSLCTPGALPDDCEFGKSDMTKLLPKDDAKSSRNKLDAGKLDADKPGTSAESDRTEDAVSEMEVSPMEVEDVGLNDADKKLKISPQLAAQIKQIKPLLSASSRLGRALAELFGLLVKLCVGSPVRQRSRQHPQGSSTAPTPAARATAASLTRLLASGLCWEPPPSCPTPKFRLTFFICSVGFTSPMLFDEKKFPYHLMLQKFLSSGGLDALFETFHWTLTHGGKVSLQEGLEHPELPDGSGEFLDAWLMLVEKMVNVKNVLESPHTLPAKPSATAPGFVPFSSVQFLVHVHKAAFKAVMHLWDKKPLKTYGARMSESMLAMFCHILKGEKTIQERLEKERQGEEAEKEA</sequence>
<dbReference type="InParanoid" id="C3YLJ3"/>
<evidence type="ECO:0000259" key="3">
    <source>
        <dbReference type="Pfam" id="PF06012"/>
    </source>
</evidence>
<dbReference type="STRING" id="7739.C3YLJ3"/>
<feature type="compositionally biased region" description="Acidic residues" evidence="2">
    <location>
        <begin position="718"/>
        <end position="729"/>
    </location>
</feature>
<feature type="non-terminal residue" evidence="5">
    <location>
        <position position="1297"/>
    </location>
</feature>
<dbReference type="Gene3D" id="1.25.10.10">
    <property type="entry name" value="Leucine-rich Repeat Variant"/>
    <property type="match status" value="1"/>
</dbReference>
<name>C3YLJ3_BRAFL</name>
<evidence type="ECO:0000313" key="5">
    <source>
        <dbReference type="EMBL" id="EEN58930.1"/>
    </source>
</evidence>
<feature type="domain" description="DUF908" evidence="3">
    <location>
        <begin position="91"/>
        <end position="371"/>
    </location>
</feature>
<feature type="domain" description="DUF913" evidence="4">
    <location>
        <begin position="434"/>
        <end position="811"/>
    </location>
</feature>
<dbReference type="PANTHER" id="PTHR11254:SF67">
    <property type="entry name" value="E3 UBIQUITIN-PROTEIN LIGASE HUWE1"/>
    <property type="match status" value="1"/>
</dbReference>
<feature type="compositionally biased region" description="Basic and acidic residues" evidence="2">
    <location>
        <begin position="972"/>
        <end position="1005"/>
    </location>
</feature>
<dbReference type="PANTHER" id="PTHR11254">
    <property type="entry name" value="HECT DOMAIN UBIQUITIN-PROTEIN LIGASE"/>
    <property type="match status" value="1"/>
</dbReference>
<accession>C3YLJ3</accession>
<evidence type="ECO:0000256" key="1">
    <source>
        <dbReference type="ARBA" id="ARBA00022679"/>
    </source>
</evidence>
<evidence type="ECO:0000259" key="4">
    <source>
        <dbReference type="Pfam" id="PF06025"/>
    </source>
</evidence>
<dbReference type="Pfam" id="PF06012">
    <property type="entry name" value="DUF908"/>
    <property type="match status" value="1"/>
</dbReference>
<organism>
    <name type="scientific">Branchiostoma floridae</name>
    <name type="common">Florida lancelet</name>
    <name type="synonym">Amphioxus</name>
    <dbReference type="NCBI Taxonomy" id="7739"/>
    <lineage>
        <taxon>Eukaryota</taxon>
        <taxon>Metazoa</taxon>
        <taxon>Chordata</taxon>
        <taxon>Cephalochordata</taxon>
        <taxon>Leptocardii</taxon>
        <taxon>Amphioxiformes</taxon>
        <taxon>Branchiostomatidae</taxon>
        <taxon>Branchiostoma</taxon>
    </lineage>
</organism>
<proteinExistence type="predicted"/>
<gene>
    <name evidence="5" type="ORF">BRAFLDRAFT_133792</name>
</gene>
<dbReference type="InterPro" id="IPR016024">
    <property type="entry name" value="ARM-type_fold"/>
</dbReference>
<dbReference type="InterPro" id="IPR010314">
    <property type="entry name" value="E3_Ub_ligase_DUF913"/>
</dbReference>
<dbReference type="SUPFAM" id="SSF48371">
    <property type="entry name" value="ARM repeat"/>
    <property type="match status" value="1"/>
</dbReference>
<protein>
    <recommendedName>
        <fullName evidence="6">HECT-type E3 ubiquitin transferase</fullName>
    </recommendedName>
</protein>
<dbReference type="Pfam" id="PF06025">
    <property type="entry name" value="DUF913"/>
    <property type="match status" value="1"/>
</dbReference>
<dbReference type="EMBL" id="GG666527">
    <property type="protein sequence ID" value="EEN58930.1"/>
    <property type="molecule type" value="Genomic_DNA"/>
</dbReference>
<dbReference type="InterPro" id="IPR050409">
    <property type="entry name" value="E3_ubiq-protein_ligase"/>
</dbReference>
<feature type="compositionally biased region" description="Low complexity" evidence="2">
    <location>
        <begin position="730"/>
        <end position="739"/>
    </location>
</feature>
<keyword evidence="1" id="KW-0808">Transferase</keyword>